<dbReference type="InterPro" id="IPR011089">
    <property type="entry name" value="GmrSD_C"/>
</dbReference>
<feature type="domain" description="GmrSD restriction endonucleases N-terminal" evidence="1">
    <location>
        <begin position="14"/>
        <end position="227"/>
    </location>
</feature>
<accession>A0ABW9M9B4</accession>
<dbReference type="RefSeq" id="WP_410031579.1">
    <property type="nucleotide sequence ID" value="NZ_JBGMEI010000009.1"/>
</dbReference>
<dbReference type="InterPro" id="IPR004919">
    <property type="entry name" value="GmrSD_N"/>
</dbReference>
<protein>
    <submittedName>
        <fullName evidence="3">DUF262 domain-containing protein</fullName>
    </submittedName>
</protein>
<dbReference type="Pfam" id="PF03235">
    <property type="entry name" value="GmrSD_N"/>
    <property type="match status" value="1"/>
</dbReference>
<evidence type="ECO:0000313" key="3">
    <source>
        <dbReference type="EMBL" id="MFO3665907.1"/>
    </source>
</evidence>
<dbReference type="Pfam" id="PF07510">
    <property type="entry name" value="GmrSD_C"/>
    <property type="match status" value="1"/>
</dbReference>
<feature type="domain" description="GmrSD restriction endonucleases C-terminal" evidence="2">
    <location>
        <begin position="427"/>
        <end position="558"/>
    </location>
</feature>
<organism evidence="3 4">
    <name type="scientific">Anaerococcus martiniensis</name>
    <dbReference type="NCBI Taxonomy" id="3115615"/>
    <lineage>
        <taxon>Bacteria</taxon>
        <taxon>Bacillati</taxon>
        <taxon>Bacillota</taxon>
        <taxon>Tissierellia</taxon>
        <taxon>Tissierellales</taxon>
        <taxon>Peptoniphilaceae</taxon>
        <taxon>Anaerococcus</taxon>
    </lineage>
</organism>
<sequence length="696" mass="82094">MSSAQNPIRTGLYEFIQKSTGSQFVIPVYQRNYTWTAGKEVKRYLDDLESVLNGEYENHFLGIIIYIDKAIDFSTKEFSVIDGQQRITTTFLILYAIRYIMVENGMDKEIKALDGQVLTNPFSNEKIKYKLKPLVSDDDVYQYIVKGKADQVENKSSVIYKNFIYILNEIRKLNKKYPLNEIILALDKLYVVCIPLSDKDNAQKIFESINATGVKLTASDLIRNFLLMDMDSDLQEKYYKDYWMKIEEYLVNDSKKLESFFRLFLASKNKVLPSKNEVYNEFIKWYKEENKNLSKEEIFNEIIMYASYYNEIYYKDIQKIQAKLQDTVKEYRKILSEMPAPLIMELYKKYYKDEITIDQLDYCIKVINSYLMRRGLSDMESNVISRLFPTLIKDIEQDCKGDYTNITEILKKNLVYKNINNSMYVPDNTQLYDFVINANMYKNKTALRIFLDKLEHDNNPAPVSLEKLSVEHLMPQTPTREWIEKLRTTEDGYQRNLNRLGNLTLAAKSDNSKMKNNPWEYKNEILKSTSHLTINQKILEKDDWNIDEIDIRTKELIDEINRLYPYPETSEKLIRKEEIYIKTTKIKAYAYLYVDTGDVEILEGSELHRYENTEKYPDVEEERDQLLEEGIIYDDGENLIFKENYLLASKSTYGTALTKSANLILHGFKNGWNHWKDSDGNYLSDNENLKSKFNLN</sequence>
<evidence type="ECO:0000259" key="2">
    <source>
        <dbReference type="Pfam" id="PF07510"/>
    </source>
</evidence>
<keyword evidence="4" id="KW-1185">Reference proteome</keyword>
<dbReference type="PANTHER" id="PTHR35149:SF2">
    <property type="entry name" value="DUF262 DOMAIN-CONTAINING PROTEIN"/>
    <property type="match status" value="1"/>
</dbReference>
<proteinExistence type="predicted"/>
<dbReference type="Proteomes" id="UP001637996">
    <property type="component" value="Unassembled WGS sequence"/>
</dbReference>
<gene>
    <name evidence="3" type="ORF">ACCQ41_06580</name>
</gene>
<reference evidence="3 4" key="1">
    <citation type="journal article" date="2025" name="Anaerobe">
        <title>Description of Anaerococcus kampingiae sp. nov., Anaerococcus groningensis sp. nov., Anaerococcus martiniensis sp. nov., and Anaerococcus cruorum sp. nov., isolated from human clinical specimens.</title>
        <authorList>
            <person name="Boiten K.E."/>
            <person name="Meijer J."/>
            <person name="van Wezel E.M."/>
            <person name="Veloo A.C.M."/>
        </authorList>
    </citation>
    <scope>NUCLEOTIDE SEQUENCE [LARGE SCALE GENOMIC DNA]</scope>
    <source>
        <strain evidence="3 4">ENR0831</strain>
    </source>
</reference>
<evidence type="ECO:0000313" key="4">
    <source>
        <dbReference type="Proteomes" id="UP001637996"/>
    </source>
</evidence>
<dbReference type="EMBL" id="JBGMEI010000009">
    <property type="protein sequence ID" value="MFO3665907.1"/>
    <property type="molecule type" value="Genomic_DNA"/>
</dbReference>
<comment type="caution">
    <text evidence="3">The sequence shown here is derived from an EMBL/GenBank/DDBJ whole genome shotgun (WGS) entry which is preliminary data.</text>
</comment>
<evidence type="ECO:0000259" key="1">
    <source>
        <dbReference type="Pfam" id="PF03235"/>
    </source>
</evidence>
<name>A0ABW9M9B4_9FIRM</name>
<dbReference type="PANTHER" id="PTHR35149">
    <property type="entry name" value="SLL5132 PROTEIN"/>
    <property type="match status" value="1"/>
</dbReference>